<gene>
    <name evidence="1" type="ORF">F3Y22_tig00110729pilonHSYRG00112</name>
</gene>
<name>A0A6A2ZUZ1_HIBSY</name>
<reference evidence="1" key="1">
    <citation type="submission" date="2019-09" db="EMBL/GenBank/DDBJ databases">
        <title>Draft genome information of white flower Hibiscus syriacus.</title>
        <authorList>
            <person name="Kim Y.-M."/>
        </authorList>
    </citation>
    <scope>NUCLEOTIDE SEQUENCE [LARGE SCALE GENOMIC DNA]</scope>
    <source>
        <strain evidence="1">YM2019G1</strain>
    </source>
</reference>
<proteinExistence type="predicted"/>
<comment type="caution">
    <text evidence="1">The sequence shown here is derived from an EMBL/GenBank/DDBJ whole genome shotgun (WGS) entry which is preliminary data.</text>
</comment>
<keyword evidence="2" id="KW-1185">Reference proteome</keyword>
<sequence length="184" mass="19741">MSSGRPCRSPCTPGDLPSLGFPRIARSVALGCPHIIRSNGLGCSRMASDALGWPRSDGLGRMTSDAQHVGTCMAHAISCSSSGRHGDLGRIAPECLNKYLEIAFSCVHHKGNERPAMGEVEVTRELALEQQNRGDAEKEAINPCGQYMYDEAPISIDAQKLMSIPSTLSLSHGSWRDEDSNSSV</sequence>
<accession>A0A6A2ZUZ1</accession>
<organism evidence="1 2">
    <name type="scientific">Hibiscus syriacus</name>
    <name type="common">Rose of Sharon</name>
    <dbReference type="NCBI Taxonomy" id="106335"/>
    <lineage>
        <taxon>Eukaryota</taxon>
        <taxon>Viridiplantae</taxon>
        <taxon>Streptophyta</taxon>
        <taxon>Embryophyta</taxon>
        <taxon>Tracheophyta</taxon>
        <taxon>Spermatophyta</taxon>
        <taxon>Magnoliopsida</taxon>
        <taxon>eudicotyledons</taxon>
        <taxon>Gunneridae</taxon>
        <taxon>Pentapetalae</taxon>
        <taxon>rosids</taxon>
        <taxon>malvids</taxon>
        <taxon>Malvales</taxon>
        <taxon>Malvaceae</taxon>
        <taxon>Malvoideae</taxon>
        <taxon>Hibiscus</taxon>
    </lineage>
</organism>
<evidence type="ECO:0000313" key="1">
    <source>
        <dbReference type="EMBL" id="KAE8695237.1"/>
    </source>
</evidence>
<evidence type="ECO:0000313" key="2">
    <source>
        <dbReference type="Proteomes" id="UP000436088"/>
    </source>
</evidence>
<dbReference type="Proteomes" id="UP000436088">
    <property type="component" value="Unassembled WGS sequence"/>
</dbReference>
<protein>
    <submittedName>
        <fullName evidence="1">Uncharacterized protein</fullName>
    </submittedName>
</protein>
<dbReference type="EMBL" id="VEPZ02001092">
    <property type="protein sequence ID" value="KAE8695237.1"/>
    <property type="molecule type" value="Genomic_DNA"/>
</dbReference>
<dbReference type="AlphaFoldDB" id="A0A6A2ZUZ1"/>